<name>A0A1J4RVY2_9BACT</name>
<dbReference type="Proteomes" id="UP000182753">
    <property type="component" value="Unassembled WGS sequence"/>
</dbReference>
<dbReference type="PANTHER" id="PTHR35024">
    <property type="entry name" value="HYPOTHETICAL CYTOSOLIC PROTEIN"/>
    <property type="match status" value="1"/>
</dbReference>
<proteinExistence type="inferred from homology"/>
<dbReference type="PANTHER" id="PTHR35024:SF4">
    <property type="entry name" value="POLYMER-FORMING CYTOSKELETAL PROTEIN"/>
    <property type="match status" value="1"/>
</dbReference>
<evidence type="ECO:0008006" key="5">
    <source>
        <dbReference type="Google" id="ProtNLM"/>
    </source>
</evidence>
<dbReference type="Pfam" id="PF04519">
    <property type="entry name" value="Bactofilin"/>
    <property type="match status" value="1"/>
</dbReference>
<organism evidence="3 4">
    <name type="scientific">Candidatus Berkelbacteria bacterium CG1_02_42_45</name>
    <dbReference type="NCBI Taxonomy" id="1805036"/>
    <lineage>
        <taxon>Bacteria</taxon>
        <taxon>Candidatus Berkelbacteria</taxon>
    </lineage>
</organism>
<protein>
    <recommendedName>
        <fullName evidence="5">Cell shape determination protein CcmA</fullName>
    </recommendedName>
</protein>
<evidence type="ECO:0000313" key="3">
    <source>
        <dbReference type="EMBL" id="OIN90189.1"/>
    </source>
</evidence>
<dbReference type="InterPro" id="IPR007607">
    <property type="entry name" value="BacA/B"/>
</dbReference>
<evidence type="ECO:0000313" key="4">
    <source>
        <dbReference type="Proteomes" id="UP000182753"/>
    </source>
</evidence>
<reference evidence="3 4" key="1">
    <citation type="journal article" date="2016" name="Environ. Microbiol.">
        <title>Genomic resolution of a cold subsurface aquifer community provides metabolic insights for novel microbes adapted to high CO concentrations.</title>
        <authorList>
            <person name="Probst A.J."/>
            <person name="Castelle C.J."/>
            <person name="Singh A."/>
            <person name="Brown C.T."/>
            <person name="Anantharaman K."/>
            <person name="Sharon I."/>
            <person name="Hug L.A."/>
            <person name="Burstein D."/>
            <person name="Emerson J.B."/>
            <person name="Thomas B.C."/>
            <person name="Banfield J.F."/>
        </authorList>
    </citation>
    <scope>NUCLEOTIDE SEQUENCE [LARGE SCALE GENOMIC DNA]</scope>
    <source>
        <strain evidence="3">CG1_02_42_45</strain>
    </source>
</reference>
<feature type="compositionally biased region" description="Basic and acidic residues" evidence="2">
    <location>
        <begin position="112"/>
        <end position="125"/>
    </location>
</feature>
<dbReference type="AlphaFoldDB" id="A0A1J4RVY2"/>
<feature type="region of interest" description="Disordered" evidence="2">
    <location>
        <begin position="102"/>
        <end position="125"/>
    </location>
</feature>
<gene>
    <name evidence="3" type="ORF">AUJ40_00300</name>
</gene>
<dbReference type="EMBL" id="MNUJ01000006">
    <property type="protein sequence ID" value="OIN90189.1"/>
    <property type="molecule type" value="Genomic_DNA"/>
</dbReference>
<comment type="caution">
    <text evidence="3">The sequence shown here is derived from an EMBL/GenBank/DDBJ whole genome shotgun (WGS) entry which is preliminary data.</text>
</comment>
<sequence>MENVDTIIGINVNLKGSLKNKGSIQVNGSVEGEVRSDENVNIGETATVKGPVVAKVVEVSGVIKGLVEAGEKLEINPTGKIVGDINAKTLIIKQGAVFVGKSTMPDQGGELSGEKESTDKKPEGK</sequence>
<evidence type="ECO:0000256" key="2">
    <source>
        <dbReference type="SAM" id="MobiDB-lite"/>
    </source>
</evidence>
<comment type="similarity">
    <text evidence="1">Belongs to the bactofilin family.</text>
</comment>
<accession>A0A1J4RVY2</accession>
<evidence type="ECO:0000256" key="1">
    <source>
        <dbReference type="ARBA" id="ARBA00044755"/>
    </source>
</evidence>